<protein>
    <submittedName>
        <fullName evidence="2">SprT-like domain-containing protein</fullName>
    </submittedName>
</protein>
<keyword evidence="3" id="KW-1185">Reference proteome</keyword>
<dbReference type="SMART" id="SM00731">
    <property type="entry name" value="SprT"/>
    <property type="match status" value="1"/>
</dbReference>
<sequence length="223" mass="24246">MELSAAHAMATGLLAEHGLEGWTVELDLAKARAGVCRYATRTIGLSAHLTRLHDEVTVRDTVLHEIAHAIAGPRAGHGPTWRAVARRIGCAADRCLPADAPRVPGAWLGVCPAGHTAERHRRPERLASCATCRPSFSAEHLYEWTHRGRPEPMHPNYVAELEALRTGRPVVRLGPGHVVRIVAPGSHHGRRGVVAKRGRTRYQVRVGRTMLSVPFAGVELLDG</sequence>
<reference evidence="2 3" key="1">
    <citation type="submission" date="2023-08" db="EMBL/GenBank/DDBJ databases">
        <title>Nocardioides seae sp. nov., a bacterium isolated from a soil.</title>
        <authorList>
            <person name="Wang X."/>
        </authorList>
    </citation>
    <scope>NUCLEOTIDE SEQUENCE [LARGE SCALE GENOMIC DNA]</scope>
    <source>
        <strain evidence="2 3">YZH12</strain>
    </source>
</reference>
<evidence type="ECO:0000313" key="2">
    <source>
        <dbReference type="EMBL" id="MDT9593684.1"/>
    </source>
</evidence>
<dbReference type="Proteomes" id="UP001268542">
    <property type="component" value="Unassembled WGS sequence"/>
</dbReference>
<proteinExistence type="predicted"/>
<gene>
    <name evidence="2" type="ORF">RDV89_11440</name>
</gene>
<comment type="caution">
    <text evidence="2">The sequence shown here is derived from an EMBL/GenBank/DDBJ whole genome shotgun (WGS) entry which is preliminary data.</text>
</comment>
<evidence type="ECO:0000259" key="1">
    <source>
        <dbReference type="SMART" id="SM00731"/>
    </source>
</evidence>
<dbReference type="EMBL" id="JAVYII010000004">
    <property type="protein sequence ID" value="MDT9593684.1"/>
    <property type="molecule type" value="Genomic_DNA"/>
</dbReference>
<evidence type="ECO:0000313" key="3">
    <source>
        <dbReference type="Proteomes" id="UP001268542"/>
    </source>
</evidence>
<organism evidence="2 3">
    <name type="scientific">Nocardioides imazamoxiresistens</name>
    <dbReference type="NCBI Taxonomy" id="3231893"/>
    <lineage>
        <taxon>Bacteria</taxon>
        <taxon>Bacillati</taxon>
        <taxon>Actinomycetota</taxon>
        <taxon>Actinomycetes</taxon>
        <taxon>Propionibacteriales</taxon>
        <taxon>Nocardioidaceae</taxon>
        <taxon>Nocardioides</taxon>
    </lineage>
</organism>
<dbReference type="RefSeq" id="WP_315733175.1">
    <property type="nucleotide sequence ID" value="NZ_JAVYII010000004.1"/>
</dbReference>
<accession>A0ABU3PX02</accession>
<dbReference type="Pfam" id="PF10263">
    <property type="entry name" value="SprT-like"/>
    <property type="match status" value="1"/>
</dbReference>
<name>A0ABU3PX02_9ACTN</name>
<feature type="domain" description="SprT-like" evidence="1">
    <location>
        <begin position="1"/>
        <end position="139"/>
    </location>
</feature>
<dbReference type="InterPro" id="IPR006640">
    <property type="entry name" value="SprT-like_domain"/>
</dbReference>